<organism evidence="2 3">
    <name type="scientific">Candidatus Kaiserbacteria bacterium CG10_big_fil_rev_8_21_14_0_10_44_10</name>
    <dbReference type="NCBI Taxonomy" id="1974606"/>
    <lineage>
        <taxon>Bacteria</taxon>
        <taxon>Candidatus Kaiseribacteriota</taxon>
    </lineage>
</organism>
<gene>
    <name evidence="2" type="ORF">COU14_01130</name>
</gene>
<dbReference type="EMBL" id="PFBG01000013">
    <property type="protein sequence ID" value="PIR86000.1"/>
    <property type="molecule type" value="Genomic_DNA"/>
</dbReference>
<comment type="caution">
    <text evidence="2">The sequence shown here is derived from an EMBL/GenBank/DDBJ whole genome shotgun (WGS) entry which is preliminary data.</text>
</comment>
<feature type="transmembrane region" description="Helical" evidence="1">
    <location>
        <begin position="42"/>
        <end position="65"/>
    </location>
</feature>
<feature type="transmembrane region" description="Helical" evidence="1">
    <location>
        <begin position="6"/>
        <end position="26"/>
    </location>
</feature>
<keyword evidence="1" id="KW-1133">Transmembrane helix</keyword>
<keyword evidence="1" id="KW-0472">Membrane</keyword>
<evidence type="ECO:0000313" key="2">
    <source>
        <dbReference type="EMBL" id="PIR86000.1"/>
    </source>
</evidence>
<dbReference type="AlphaFoldDB" id="A0A2H0UI00"/>
<feature type="transmembrane region" description="Helical" evidence="1">
    <location>
        <begin position="71"/>
        <end position="93"/>
    </location>
</feature>
<evidence type="ECO:0000256" key="1">
    <source>
        <dbReference type="SAM" id="Phobius"/>
    </source>
</evidence>
<keyword evidence="1" id="KW-0812">Transmembrane</keyword>
<feature type="transmembrane region" description="Helical" evidence="1">
    <location>
        <begin position="105"/>
        <end position="127"/>
    </location>
</feature>
<protein>
    <submittedName>
        <fullName evidence="2">Uncharacterized protein</fullName>
    </submittedName>
</protein>
<reference evidence="3" key="1">
    <citation type="submission" date="2017-09" db="EMBL/GenBank/DDBJ databases">
        <title>Depth-based differentiation of microbial function through sediment-hosted aquifers and enrichment of novel symbionts in the deep terrestrial subsurface.</title>
        <authorList>
            <person name="Probst A.J."/>
            <person name="Ladd B."/>
            <person name="Jarett J.K."/>
            <person name="Geller-Mcgrath D.E."/>
            <person name="Sieber C.M.K."/>
            <person name="Emerson J.B."/>
            <person name="Anantharaman K."/>
            <person name="Thomas B.C."/>
            <person name="Malmstrom R."/>
            <person name="Stieglmeier M."/>
            <person name="Klingl A."/>
            <person name="Woyke T."/>
            <person name="Ryan C.M."/>
            <person name="Banfield J.F."/>
        </authorList>
    </citation>
    <scope>NUCLEOTIDE SEQUENCE [LARGE SCALE GENOMIC DNA]</scope>
</reference>
<proteinExistence type="predicted"/>
<accession>A0A2H0UI00</accession>
<name>A0A2H0UI00_9BACT</name>
<sequence length="129" mass="14067">MESTTMFLASMWGPAILAVGIGFFVSREHYLRIYRDIQREPFALLAFGMAGIAAAIAQISVHNVWGTLPEMLISFLGWAMLLKSLAFMIMPNITDKVGDSVASKSTLVTTAGVIMLVAGGYLTWLAYMV</sequence>
<dbReference type="Proteomes" id="UP000229612">
    <property type="component" value="Unassembled WGS sequence"/>
</dbReference>
<evidence type="ECO:0000313" key="3">
    <source>
        <dbReference type="Proteomes" id="UP000229612"/>
    </source>
</evidence>